<reference evidence="2 3" key="1">
    <citation type="submission" date="2024-10" db="EMBL/GenBank/DDBJ databases">
        <title>The Natural Products Discovery Center: Release of the First 8490 Sequenced Strains for Exploring Actinobacteria Biosynthetic Diversity.</title>
        <authorList>
            <person name="Kalkreuter E."/>
            <person name="Kautsar S.A."/>
            <person name="Yang D."/>
            <person name="Bader C.D."/>
            <person name="Teijaro C.N."/>
            <person name="Fluegel L."/>
            <person name="Davis C.M."/>
            <person name="Simpson J.R."/>
            <person name="Lauterbach L."/>
            <person name="Steele A.D."/>
            <person name="Gui C."/>
            <person name="Meng S."/>
            <person name="Li G."/>
            <person name="Viehrig K."/>
            <person name="Ye F."/>
            <person name="Su P."/>
            <person name="Kiefer A.F."/>
            <person name="Nichols A."/>
            <person name="Cepeda A.J."/>
            <person name="Yan W."/>
            <person name="Fan B."/>
            <person name="Jiang Y."/>
            <person name="Adhikari A."/>
            <person name="Zheng C.-J."/>
            <person name="Schuster L."/>
            <person name="Cowan T.M."/>
            <person name="Smanski M.J."/>
            <person name="Chevrette M.G."/>
            <person name="De Carvalho L.P.S."/>
            <person name="Shen B."/>
        </authorList>
    </citation>
    <scope>NUCLEOTIDE SEQUENCE [LARGE SCALE GENOMIC DNA]</scope>
    <source>
        <strain evidence="2 3">NPDC002593</strain>
    </source>
</reference>
<evidence type="ECO:0000313" key="3">
    <source>
        <dbReference type="Proteomes" id="UP001601992"/>
    </source>
</evidence>
<organism evidence="2 3">
    <name type="scientific">Nocardia jiangxiensis</name>
    <dbReference type="NCBI Taxonomy" id="282685"/>
    <lineage>
        <taxon>Bacteria</taxon>
        <taxon>Bacillati</taxon>
        <taxon>Actinomycetota</taxon>
        <taxon>Actinomycetes</taxon>
        <taxon>Mycobacteriales</taxon>
        <taxon>Nocardiaceae</taxon>
        <taxon>Nocardia</taxon>
    </lineage>
</organism>
<name>A0ABW6SDM2_9NOCA</name>
<keyword evidence="3" id="KW-1185">Reference proteome</keyword>
<dbReference type="InterPro" id="IPR005561">
    <property type="entry name" value="ANTAR"/>
</dbReference>
<dbReference type="PROSITE" id="PS50921">
    <property type="entry name" value="ANTAR"/>
    <property type="match status" value="1"/>
</dbReference>
<accession>A0ABW6SDM2</accession>
<evidence type="ECO:0000259" key="1">
    <source>
        <dbReference type="PROSITE" id="PS50921"/>
    </source>
</evidence>
<comment type="caution">
    <text evidence="2">The sequence shown here is derived from an EMBL/GenBank/DDBJ whole genome shotgun (WGS) entry which is preliminary data.</text>
</comment>
<gene>
    <name evidence="2" type="ORF">ACFYXQ_42435</name>
</gene>
<dbReference type="Proteomes" id="UP001601992">
    <property type="component" value="Unassembled WGS sequence"/>
</dbReference>
<dbReference type="InterPro" id="IPR012074">
    <property type="entry name" value="GAF_ANTAR"/>
</dbReference>
<protein>
    <submittedName>
        <fullName evidence="2">GAF domain-containing protein</fullName>
    </submittedName>
</protein>
<sequence length="257" mass="27742">MSPSDLERETLLLSTFVQMADTLVDDYDVADVLHELTAACVRLLDAAAAGLMLSDQRGGLQVLASSTEQTRLLELFQIQTDEGPCLDCVRTGRPVLVDDLAAAGSRWPRFVPQALNEGFAAVHAIPMQLRRNTIGALNLFSRIPGAMPQQDVLVARALADTATIGILQERAIRRGEVLTEQLETALNNRITIEQAKGVLAHAGSLDMAQAFNALRSYGRSHSTRLSEIAHQLVSGALHPDAILTEPHSTIHRPGGTV</sequence>
<proteinExistence type="predicted"/>
<dbReference type="RefSeq" id="WP_218008997.1">
    <property type="nucleotide sequence ID" value="NZ_JBIAQY010000027.1"/>
</dbReference>
<feature type="domain" description="ANTAR" evidence="1">
    <location>
        <begin position="172"/>
        <end position="233"/>
    </location>
</feature>
<dbReference type="SMART" id="SM01012">
    <property type="entry name" value="ANTAR"/>
    <property type="match status" value="1"/>
</dbReference>
<dbReference type="EMBL" id="JBIAQY010000027">
    <property type="protein sequence ID" value="MFF3574428.1"/>
    <property type="molecule type" value="Genomic_DNA"/>
</dbReference>
<dbReference type="PIRSF" id="PIRSF036625">
    <property type="entry name" value="GAF_ANTAR"/>
    <property type="match status" value="1"/>
</dbReference>
<dbReference type="Pfam" id="PF03861">
    <property type="entry name" value="ANTAR"/>
    <property type="match status" value="1"/>
</dbReference>
<dbReference type="Pfam" id="PF13185">
    <property type="entry name" value="GAF_2"/>
    <property type="match status" value="1"/>
</dbReference>
<evidence type="ECO:0000313" key="2">
    <source>
        <dbReference type="EMBL" id="MFF3574428.1"/>
    </source>
</evidence>
<dbReference type="InterPro" id="IPR003018">
    <property type="entry name" value="GAF"/>
</dbReference>
<dbReference type="SMART" id="SM00065">
    <property type="entry name" value="GAF"/>
    <property type="match status" value="1"/>
</dbReference>